<evidence type="ECO:0008006" key="4">
    <source>
        <dbReference type="Google" id="ProtNLM"/>
    </source>
</evidence>
<organism evidence="2 3">
    <name type="scientific">Amycolatopsis nalaikhensis</name>
    <dbReference type="NCBI Taxonomy" id="715472"/>
    <lineage>
        <taxon>Bacteria</taxon>
        <taxon>Bacillati</taxon>
        <taxon>Actinomycetota</taxon>
        <taxon>Actinomycetes</taxon>
        <taxon>Pseudonocardiales</taxon>
        <taxon>Pseudonocardiaceae</taxon>
        <taxon>Amycolatopsis</taxon>
    </lineage>
</organism>
<gene>
    <name evidence="2" type="ORF">QP939_41500</name>
</gene>
<evidence type="ECO:0000256" key="1">
    <source>
        <dbReference type="SAM" id="SignalP"/>
    </source>
</evidence>
<keyword evidence="3" id="KW-1185">Reference proteome</keyword>
<reference evidence="2 3" key="1">
    <citation type="submission" date="2023-06" db="EMBL/GenBank/DDBJ databases">
        <authorList>
            <person name="Oyuntsetseg B."/>
            <person name="Kim S.B."/>
        </authorList>
    </citation>
    <scope>NUCLEOTIDE SEQUENCE [LARGE SCALE GENOMIC DNA]</scope>
    <source>
        <strain evidence="2 3">2-2</strain>
    </source>
</reference>
<dbReference type="Proteomes" id="UP001227101">
    <property type="component" value="Chromosome"/>
</dbReference>
<proteinExistence type="predicted"/>
<evidence type="ECO:0000313" key="3">
    <source>
        <dbReference type="Proteomes" id="UP001227101"/>
    </source>
</evidence>
<protein>
    <recommendedName>
        <fullName evidence="4">Secreted protein</fullName>
    </recommendedName>
</protein>
<evidence type="ECO:0000313" key="2">
    <source>
        <dbReference type="EMBL" id="WIV55241.1"/>
    </source>
</evidence>
<dbReference type="RefSeq" id="WP_285452101.1">
    <property type="nucleotide sequence ID" value="NZ_CP127173.1"/>
</dbReference>
<accession>A0ABY8XI02</accession>
<keyword evidence="1" id="KW-0732">Signal</keyword>
<feature type="signal peptide" evidence="1">
    <location>
        <begin position="1"/>
        <end position="28"/>
    </location>
</feature>
<name>A0ABY8XI02_9PSEU</name>
<feature type="chain" id="PRO_5045347873" description="Secreted protein" evidence="1">
    <location>
        <begin position="29"/>
        <end position="140"/>
    </location>
</feature>
<dbReference type="EMBL" id="CP127173">
    <property type="protein sequence ID" value="WIV55241.1"/>
    <property type="molecule type" value="Genomic_DNA"/>
</dbReference>
<sequence>MKTAVRAGLTALALALAGTTLLAAPADAATIKQVTSTCHDGDFGGTFTLRYETSGGYHRPIGAITTSGPYIGDSGTRLMRISYREGVTTRTIYTRLSAATNGEQAEAFPTGLTIPMTARGTASTTFDSGTATCTATVPIS</sequence>